<evidence type="ECO:0000313" key="2">
    <source>
        <dbReference type="EMBL" id="CAK1578538.1"/>
    </source>
</evidence>
<keyword evidence="1" id="KW-0812">Transmembrane</keyword>
<name>A0AAV1K7M4_9NEOP</name>
<keyword evidence="1" id="KW-0472">Membrane</keyword>
<dbReference type="EMBL" id="CAVLGL010000001">
    <property type="protein sequence ID" value="CAK1578538.1"/>
    <property type="molecule type" value="Genomic_DNA"/>
</dbReference>
<accession>A0AAV1K7M4</accession>
<organism evidence="2 3">
    <name type="scientific">Parnassius mnemosyne</name>
    <name type="common">clouded apollo</name>
    <dbReference type="NCBI Taxonomy" id="213953"/>
    <lineage>
        <taxon>Eukaryota</taxon>
        <taxon>Metazoa</taxon>
        <taxon>Ecdysozoa</taxon>
        <taxon>Arthropoda</taxon>
        <taxon>Hexapoda</taxon>
        <taxon>Insecta</taxon>
        <taxon>Pterygota</taxon>
        <taxon>Neoptera</taxon>
        <taxon>Endopterygota</taxon>
        <taxon>Lepidoptera</taxon>
        <taxon>Glossata</taxon>
        <taxon>Ditrysia</taxon>
        <taxon>Papilionoidea</taxon>
        <taxon>Papilionidae</taxon>
        <taxon>Parnassiinae</taxon>
        <taxon>Parnassini</taxon>
        <taxon>Parnassius</taxon>
        <taxon>Driopa</taxon>
    </lineage>
</organism>
<feature type="transmembrane region" description="Helical" evidence="1">
    <location>
        <begin position="84"/>
        <end position="102"/>
    </location>
</feature>
<feature type="transmembrane region" description="Helical" evidence="1">
    <location>
        <begin position="137"/>
        <end position="158"/>
    </location>
</feature>
<sequence length="365" mass="42312">MVKNNLDELSAHILDKDFVKIFQPVHLIQYVLGSLYVKIQYGFATKSSSRYNVFSFFVWIIHILSLTIFVTYCEATSDSMLTDFYLKLYHILNGSIIVIITIKNFCKGNLNSELYVKLQKIDRDINMKDARKSNKRMFIFSTIVVVISVVFTIIWAIVLNKYIMEGFCPVAFMVQLPVLSNYMDIILIAYKMYFMVIRFEYINSMLKEKLHSSTGDTQCTIKPFVVNDGNSDHDDKLWNRLVLTAHDTITVWKELFSIHQITIPINIYSVASVVPLIMSLFFIVLLCVMAELLNAKMENSRKLCANILCFSTRTSRHNIKRLLLLLEIERKISIYDIYILDAQLPFNLFAITATYTIVLLQFALI</sequence>
<gene>
    <name evidence="2" type="ORF">PARMNEM_LOCUS603</name>
</gene>
<protein>
    <recommendedName>
        <fullName evidence="4">Gustatory receptor</fullName>
    </recommendedName>
</protein>
<evidence type="ECO:0000313" key="3">
    <source>
        <dbReference type="Proteomes" id="UP001314205"/>
    </source>
</evidence>
<keyword evidence="3" id="KW-1185">Reference proteome</keyword>
<dbReference type="Proteomes" id="UP001314205">
    <property type="component" value="Unassembled WGS sequence"/>
</dbReference>
<reference evidence="2 3" key="1">
    <citation type="submission" date="2023-11" db="EMBL/GenBank/DDBJ databases">
        <authorList>
            <person name="Hedman E."/>
            <person name="Englund M."/>
            <person name="Stromberg M."/>
            <person name="Nyberg Akerstrom W."/>
            <person name="Nylinder S."/>
            <person name="Jareborg N."/>
            <person name="Kallberg Y."/>
            <person name="Kronander E."/>
        </authorList>
    </citation>
    <scope>NUCLEOTIDE SEQUENCE [LARGE SCALE GENOMIC DNA]</scope>
</reference>
<keyword evidence="1" id="KW-1133">Transmembrane helix</keyword>
<feature type="transmembrane region" description="Helical" evidence="1">
    <location>
        <begin position="170"/>
        <end position="190"/>
    </location>
</feature>
<proteinExistence type="predicted"/>
<feature type="transmembrane region" description="Helical" evidence="1">
    <location>
        <begin position="51"/>
        <end position="72"/>
    </location>
</feature>
<feature type="transmembrane region" description="Helical" evidence="1">
    <location>
        <begin position="344"/>
        <end position="364"/>
    </location>
</feature>
<dbReference type="AlphaFoldDB" id="A0AAV1K7M4"/>
<evidence type="ECO:0008006" key="4">
    <source>
        <dbReference type="Google" id="ProtNLM"/>
    </source>
</evidence>
<feature type="transmembrane region" description="Helical" evidence="1">
    <location>
        <begin position="267"/>
        <end position="293"/>
    </location>
</feature>
<evidence type="ECO:0000256" key="1">
    <source>
        <dbReference type="SAM" id="Phobius"/>
    </source>
</evidence>
<comment type="caution">
    <text evidence="2">The sequence shown here is derived from an EMBL/GenBank/DDBJ whole genome shotgun (WGS) entry which is preliminary data.</text>
</comment>